<reference evidence="2" key="1">
    <citation type="journal article" date="2017" name="Nat. Microbiol.">
        <title>Global analysis of biosynthetic gene clusters reveals vast potential of secondary metabolite production in Penicillium species.</title>
        <authorList>
            <person name="Nielsen J.C."/>
            <person name="Grijseels S."/>
            <person name="Prigent S."/>
            <person name="Ji B."/>
            <person name="Dainat J."/>
            <person name="Nielsen K.F."/>
            <person name="Frisvad J.C."/>
            <person name="Workman M."/>
            <person name="Nielsen J."/>
        </authorList>
    </citation>
    <scope>NUCLEOTIDE SEQUENCE [LARGE SCALE GENOMIC DNA]</scope>
    <source>
        <strain evidence="2">IBT 11843</strain>
    </source>
</reference>
<dbReference type="GO" id="GO:0005737">
    <property type="term" value="C:cytoplasm"/>
    <property type="evidence" value="ECO:0007669"/>
    <property type="project" value="TreeGrafter"/>
</dbReference>
<evidence type="ECO:0000313" key="2">
    <source>
        <dbReference type="Proteomes" id="UP000191522"/>
    </source>
</evidence>
<dbReference type="EMBL" id="MDYL01000002">
    <property type="protein sequence ID" value="OQD77839.1"/>
    <property type="molecule type" value="Genomic_DNA"/>
</dbReference>
<accession>A0A1V6PLE7</accession>
<dbReference type="PANTHER" id="PTHR35020:SF4">
    <property type="entry name" value="N-ACETYLGLUCOSAMINE-INDUCED PROTEIN 1"/>
    <property type="match status" value="1"/>
</dbReference>
<sequence>MPHSTPSTPAATITSLDEKLTDADATGPASFLQEHDLTADNLPYWLVNVPRSQWTTECPSFLRDQPPKNIRCLSTPDENYKRQDWELVQEIVRTNRIDRFQRVPSDLRKYLEYTAKLKAQYGSVMRFVVKERLRWGDGDTNDLKPRGGLFESDDDICILYNDWPYGIDTDIIHLVVWTKFELPDDPVTGELTAEARDAIEQYVQRTFCSRVASDSVVWFKNWKSLKSVHAVEHFHVMLYQPDMAFVAEITRGDAPLIDQV</sequence>
<dbReference type="Pfam" id="PF12239">
    <property type="entry name" value="DUF3605"/>
    <property type="match status" value="1"/>
</dbReference>
<name>A0A1V6PLE7_PENDC</name>
<dbReference type="GO" id="GO:0006044">
    <property type="term" value="P:N-acetylglucosamine metabolic process"/>
    <property type="evidence" value="ECO:0007669"/>
    <property type="project" value="TreeGrafter"/>
</dbReference>
<dbReference type="InterPro" id="IPR022036">
    <property type="entry name" value="DUF3605"/>
</dbReference>
<proteinExistence type="predicted"/>
<dbReference type="OrthoDB" id="10053431at2759"/>
<dbReference type="STRING" id="69771.A0A1V6PLE7"/>
<keyword evidence="2" id="KW-1185">Reference proteome</keyword>
<evidence type="ECO:0000313" key="1">
    <source>
        <dbReference type="EMBL" id="OQD77839.1"/>
    </source>
</evidence>
<comment type="caution">
    <text evidence="1">The sequence shown here is derived from an EMBL/GenBank/DDBJ whole genome shotgun (WGS) entry which is preliminary data.</text>
</comment>
<evidence type="ECO:0008006" key="3">
    <source>
        <dbReference type="Google" id="ProtNLM"/>
    </source>
</evidence>
<protein>
    <recommendedName>
        <fullName evidence="3">N-acetylglucosamine-induced protein 1</fullName>
    </recommendedName>
</protein>
<dbReference type="AlphaFoldDB" id="A0A1V6PLE7"/>
<dbReference type="PANTHER" id="PTHR35020">
    <property type="entry name" value="N-ACETYLGLUCOSAMINE-INDUCED PROTEIN 1"/>
    <property type="match status" value="1"/>
</dbReference>
<dbReference type="OMA" id="KNWAALK"/>
<organism evidence="1 2">
    <name type="scientific">Penicillium decumbens</name>
    <dbReference type="NCBI Taxonomy" id="69771"/>
    <lineage>
        <taxon>Eukaryota</taxon>
        <taxon>Fungi</taxon>
        <taxon>Dikarya</taxon>
        <taxon>Ascomycota</taxon>
        <taxon>Pezizomycotina</taxon>
        <taxon>Eurotiomycetes</taxon>
        <taxon>Eurotiomycetidae</taxon>
        <taxon>Eurotiales</taxon>
        <taxon>Aspergillaceae</taxon>
        <taxon>Penicillium</taxon>
    </lineage>
</organism>
<dbReference type="Proteomes" id="UP000191522">
    <property type="component" value="Unassembled WGS sequence"/>
</dbReference>
<gene>
    <name evidence="1" type="ORF">PENDEC_c002G05831</name>
</gene>